<feature type="coiled-coil region" evidence="2">
    <location>
        <begin position="564"/>
        <end position="591"/>
    </location>
</feature>
<dbReference type="PANTHER" id="PTHR14819:SF9">
    <property type="entry name" value="UP-REGULATOR OF CELL PROLIFERATION-LIKE"/>
    <property type="match status" value="1"/>
</dbReference>
<dbReference type="Pfam" id="PF25683">
    <property type="entry name" value="URGCP_GTPase"/>
    <property type="match status" value="1"/>
</dbReference>
<dbReference type="PANTHER" id="PTHR14819">
    <property type="entry name" value="GTP-BINDING"/>
    <property type="match status" value="1"/>
</dbReference>
<evidence type="ECO:0000256" key="2">
    <source>
        <dbReference type="SAM" id="Coils"/>
    </source>
</evidence>
<gene>
    <name evidence="5" type="ORF">ACEWY4_008466</name>
</gene>
<dbReference type="InterPro" id="IPR058641">
    <property type="entry name" value="GVIN1_dom"/>
</dbReference>
<evidence type="ECO:0000259" key="4">
    <source>
        <dbReference type="PROSITE" id="PS51717"/>
    </source>
</evidence>
<dbReference type="InterPro" id="IPR036116">
    <property type="entry name" value="FN3_sf"/>
</dbReference>
<dbReference type="PROSITE" id="PS51717">
    <property type="entry name" value="G_VLIG"/>
    <property type="match status" value="1"/>
</dbReference>
<comment type="similarity">
    <text evidence="1">Belongs to the TRAFAC class dynamin-like GTPase superfamily. Very large inducible GTPase (VLIG) family.</text>
</comment>
<sequence>MCCIPGISPADHLKVISVTPVSAYITWSKSPDMTDIPHMFQISCQGKKGRVHRSSTPLCSKLLKDLKPQTEYTVRVSTMLRGGGKSQECSITFTTSANQESFLQDLGLLQHQKKKLALSSVLEISHDSIYKQSCECMKDLPLYFLRKLMWYKASSSCASVFDKKTGVTEKVNPLDLTTAIFHCSDPFLQQTLCSKMSQCQLAVPLLLPNCDTQQSTLMLWAMRDIVKKFRPDYLEDPKSSVECRIATTPIPLVSFVRLGKSIISKSLCLNKIFGQSQQCSNTFVHYDMECGDIPRKISDGLVEMSWYLPSGIKNIDVFQQPIAFANLRGDIRMFETQFSFLCQTSAAVFVVTNDSEKDVSILTNKDRTSQLYLVIPEQINKSETDSLSEVAGKMKDVSVIVKSNQNDSAFINILRKHTAYIVQKQQCLSVKKMSEIAHKTGLLVDENCSECDKGKKLAKDIVNGIKDISQFKAEVLPCQGHTWKEISSLEREKCKLKKSGQVDIEQYKSDLNKEVNNLRAKQRDITLSRYITYFIDRISKKGAERSYFLKSLRMSLDTLTHNKMADLKDQYKNALRECPENKKNVQRLEEQISQCSLGVEHFFREVGQLYESASQCPDTCRAKQLQDLPDVCAQLLLEGFPLELLDGHASNIPQKWIEDIFNQLKKLVKPKGVISVVTVLGVQSTGKSTLLNTMFGIQFAVSSGKCTRGAFMQLVKVSDSSKRELKCDFILVLDTEGLKSPELAQQVDSFVHDNELATLVIGLSDVTIINISMENATEMKDILQIAVHAFLRMKQVGKKPRCLFVHQNVADVAAHDSNLQDRQKMIKQLNEMTEAAATMENTKDITCFTDVMDYDPEKDTYYIPGLWQGTPPMASVSAGYSEAVYELKRGLMSVLKGIRTDKHDLFKFMKLMKELWQAVRFENFIFNFRNSLVAEAYSKLCQEWDKWEWKFQKEMYEWSLKAETRISNCGMTDPDFETLPLNKVMLDASQKLNEEEKKLLNSLQHYFDNRTSNLCLIEKYRAEFEMSIKSLRRKTEASMVSSLQAALDFQNAKKRLRMINITQSQAIEAKVLDLLKSCKGKESDVCDEILKKEFDSMWTKTKSEFPYKLHRKYVATDAFHILQINFRTFSGHVQKLLIDANLPECGKSPFKVDEILADKKCEIKPKTSKFSVALLRKLQDISNHVIKAGENLCFTNEIQKKDYKPEHLQQLLHTTDKELQRHDIKFDEVLEASLKIHIFGIATREFQRMHDNFIDQNDPQKSLERAKEKFLLEFMNLYRDQDQCQRKAAEFVKSCLKPAVLDYVTKRIGPEIVELMKLGDDAVSLSTRSLFQYRLLCELLENHKYEEFKEFINCYETYVKDWLFEHVVQKMSQDNTLQQREKALIDGVLKKIIGAVTSLKHNPRKVGNVLEFITHICSRVDLILPDNAVQDFMIMNSTFQERTNEFAEHLEEHIKDMLQSLNIQYEDTEDIKQRLQSLPLKPQDVLFKALFGCGKQCPFCSAPCEAGGVEHKEHFASIHRPQGTSAWHGIDSKVIVTAICSSSVISDRRFYSKETEWKSHPYKDYRKFYPEWNIPGDASIEATAYWKYFMANFNEQIAKDYDLKPAIIPDDWKALTKADALKSLQQAFYQTENP</sequence>
<keyword evidence="2" id="KW-0175">Coiled coil</keyword>
<evidence type="ECO:0008006" key="7">
    <source>
        <dbReference type="Google" id="ProtNLM"/>
    </source>
</evidence>
<dbReference type="Gene3D" id="2.60.40.10">
    <property type="entry name" value="Immunoglobulins"/>
    <property type="match status" value="1"/>
</dbReference>
<evidence type="ECO:0000259" key="3">
    <source>
        <dbReference type="PROSITE" id="PS50853"/>
    </source>
</evidence>
<dbReference type="InterPro" id="IPR027417">
    <property type="entry name" value="P-loop_NTPase"/>
</dbReference>
<dbReference type="InterPro" id="IPR030383">
    <property type="entry name" value="G_VLIG_dom"/>
</dbReference>
<dbReference type="CDD" id="cd00063">
    <property type="entry name" value="FN3"/>
    <property type="match status" value="1"/>
</dbReference>
<keyword evidence="6" id="KW-1185">Reference proteome</keyword>
<dbReference type="Gene3D" id="3.40.50.300">
    <property type="entry name" value="P-loop containing nucleotide triphosphate hydrolases"/>
    <property type="match status" value="1"/>
</dbReference>
<feature type="domain" description="VLIG-type G" evidence="4">
    <location>
        <begin position="671"/>
        <end position="920"/>
    </location>
</feature>
<evidence type="ECO:0000256" key="1">
    <source>
        <dbReference type="ARBA" id="ARBA00006828"/>
    </source>
</evidence>
<comment type="caution">
    <text evidence="5">The sequence shown here is derived from an EMBL/GenBank/DDBJ whole genome shotgun (WGS) entry which is preliminary data.</text>
</comment>
<dbReference type="Proteomes" id="UP001591681">
    <property type="component" value="Unassembled WGS sequence"/>
</dbReference>
<dbReference type="EMBL" id="JBHFQA010000007">
    <property type="protein sequence ID" value="KAL2096318.1"/>
    <property type="molecule type" value="Genomic_DNA"/>
</dbReference>
<dbReference type="SUPFAM" id="SSF49265">
    <property type="entry name" value="Fibronectin type III"/>
    <property type="match status" value="1"/>
</dbReference>
<dbReference type="SUPFAM" id="SSF52540">
    <property type="entry name" value="P-loop containing nucleoside triphosphate hydrolases"/>
    <property type="match status" value="1"/>
</dbReference>
<dbReference type="Pfam" id="PF25974">
    <property type="entry name" value="URGCP_9th"/>
    <property type="match status" value="1"/>
</dbReference>
<dbReference type="InterPro" id="IPR003961">
    <property type="entry name" value="FN3_dom"/>
</dbReference>
<dbReference type="SMART" id="SM00060">
    <property type="entry name" value="FN3"/>
    <property type="match status" value="1"/>
</dbReference>
<name>A0ABD1KBN6_9TELE</name>
<dbReference type="InterPro" id="IPR052986">
    <property type="entry name" value="VLIG_GTPase"/>
</dbReference>
<dbReference type="PROSITE" id="PS50853">
    <property type="entry name" value="FN3"/>
    <property type="match status" value="1"/>
</dbReference>
<evidence type="ECO:0000313" key="6">
    <source>
        <dbReference type="Proteomes" id="UP001591681"/>
    </source>
</evidence>
<protein>
    <recommendedName>
        <fullName evidence="7">Interferon-induced very large GTPase 1-like</fullName>
    </recommendedName>
</protein>
<proteinExistence type="inferred from homology"/>
<dbReference type="Pfam" id="PF25496">
    <property type="entry name" value="URGCP"/>
    <property type="match status" value="1"/>
</dbReference>
<evidence type="ECO:0000313" key="5">
    <source>
        <dbReference type="EMBL" id="KAL2096318.1"/>
    </source>
</evidence>
<accession>A0ABD1KBN6</accession>
<dbReference type="Pfam" id="PF00041">
    <property type="entry name" value="fn3"/>
    <property type="match status" value="1"/>
</dbReference>
<dbReference type="InterPro" id="IPR013783">
    <property type="entry name" value="Ig-like_fold"/>
</dbReference>
<reference evidence="5 6" key="1">
    <citation type="submission" date="2024-09" db="EMBL/GenBank/DDBJ databases">
        <title>A chromosome-level genome assembly of Gray's grenadier anchovy, Coilia grayii.</title>
        <authorList>
            <person name="Fu Z."/>
        </authorList>
    </citation>
    <scope>NUCLEOTIDE SEQUENCE [LARGE SCALE GENOMIC DNA]</scope>
    <source>
        <strain evidence="5">G4</strain>
        <tissue evidence="5">Muscle</tissue>
    </source>
</reference>
<organism evidence="5 6">
    <name type="scientific">Coilia grayii</name>
    <name type="common">Gray's grenadier anchovy</name>
    <dbReference type="NCBI Taxonomy" id="363190"/>
    <lineage>
        <taxon>Eukaryota</taxon>
        <taxon>Metazoa</taxon>
        <taxon>Chordata</taxon>
        <taxon>Craniata</taxon>
        <taxon>Vertebrata</taxon>
        <taxon>Euteleostomi</taxon>
        <taxon>Actinopterygii</taxon>
        <taxon>Neopterygii</taxon>
        <taxon>Teleostei</taxon>
        <taxon>Clupei</taxon>
        <taxon>Clupeiformes</taxon>
        <taxon>Clupeoidei</taxon>
        <taxon>Engraulidae</taxon>
        <taxon>Coilinae</taxon>
        <taxon>Coilia</taxon>
    </lineage>
</organism>
<dbReference type="InterPro" id="IPR057365">
    <property type="entry name" value="URGCP"/>
</dbReference>
<feature type="domain" description="Fibronectin type-III" evidence="3">
    <location>
        <begin position="9"/>
        <end position="98"/>
    </location>
</feature>